<protein>
    <submittedName>
        <fullName evidence="3">Heptosyltransferase</fullName>
    </submittedName>
</protein>
<keyword evidence="2 3" id="KW-0808">Transferase</keyword>
<accession>A0A363NSG0</accession>
<dbReference type="RefSeq" id="WP_108635052.1">
    <property type="nucleotide sequence ID" value="NZ_QCXX01000004.1"/>
</dbReference>
<evidence type="ECO:0000313" key="3">
    <source>
        <dbReference type="EMBL" id="PUV23714.1"/>
    </source>
</evidence>
<dbReference type="GO" id="GO:0005829">
    <property type="term" value="C:cytosol"/>
    <property type="evidence" value="ECO:0007669"/>
    <property type="project" value="TreeGrafter"/>
</dbReference>
<dbReference type="Pfam" id="PF01075">
    <property type="entry name" value="Glyco_transf_9"/>
    <property type="match status" value="1"/>
</dbReference>
<name>A0A363NSG0_9SPHI</name>
<proteinExistence type="predicted"/>
<dbReference type="EMBL" id="QCXX01000004">
    <property type="protein sequence ID" value="PUV23714.1"/>
    <property type="molecule type" value="Genomic_DNA"/>
</dbReference>
<dbReference type="SUPFAM" id="SSF53756">
    <property type="entry name" value="UDP-Glycosyltransferase/glycogen phosphorylase"/>
    <property type="match status" value="1"/>
</dbReference>
<dbReference type="InterPro" id="IPR002201">
    <property type="entry name" value="Glyco_trans_9"/>
</dbReference>
<dbReference type="OrthoDB" id="9768048at2"/>
<dbReference type="InterPro" id="IPR051199">
    <property type="entry name" value="LPS_LOS_Heptosyltrfase"/>
</dbReference>
<evidence type="ECO:0000256" key="1">
    <source>
        <dbReference type="ARBA" id="ARBA00022676"/>
    </source>
</evidence>
<dbReference type="GO" id="GO:0009244">
    <property type="term" value="P:lipopolysaccharide core region biosynthetic process"/>
    <property type="evidence" value="ECO:0007669"/>
    <property type="project" value="TreeGrafter"/>
</dbReference>
<gene>
    <name evidence="3" type="ORF">DCO56_17670</name>
</gene>
<evidence type="ECO:0000256" key="2">
    <source>
        <dbReference type="ARBA" id="ARBA00022679"/>
    </source>
</evidence>
<dbReference type="Gene3D" id="3.40.50.2000">
    <property type="entry name" value="Glycogen Phosphorylase B"/>
    <property type="match status" value="2"/>
</dbReference>
<sequence>MPLPQRIIVTRFSAMGDVAMVASVLKEFCQQYPTVEIIMVSRQFFAPFFEGIKNVRFHSFEPKTIHKGFFGLVRLKKELAQYGADAVADLHYNLRSRVLAVLFSLAGMRVRQLDKGRAEKKALTRKEHKVKHQLKLTVERYADVFRALGFHVELSHRLALNLQDVPKVAFSMFGNFDRKKIGIAPFAQHRYKILSQVKMEQIMDYLTHHGYDVLLFGGGKEEFQIAQNWTERFPNTYNTIGKFTLREELDIISNLDLMISMDSSGLHMASLMGVRCLSLWGATHPYAGFTGYGQQAEDCIQVEHPNRPSSVYGNKPCDCDGTEAIDLITPEMVIEKITAIR</sequence>
<dbReference type="CDD" id="cd03789">
    <property type="entry name" value="GT9_LPS_heptosyltransferase"/>
    <property type="match status" value="1"/>
</dbReference>
<dbReference type="AlphaFoldDB" id="A0A363NSG0"/>
<evidence type="ECO:0000313" key="4">
    <source>
        <dbReference type="Proteomes" id="UP000250831"/>
    </source>
</evidence>
<reference evidence="3 4" key="1">
    <citation type="submission" date="2018-04" db="EMBL/GenBank/DDBJ databases">
        <title>Sphingobacterium sp. M46 Genome.</title>
        <authorList>
            <person name="Cheng J."/>
            <person name="Li Y."/>
        </authorList>
    </citation>
    <scope>NUCLEOTIDE SEQUENCE [LARGE SCALE GENOMIC DNA]</scope>
    <source>
        <strain evidence="3 4">M46</strain>
    </source>
</reference>
<keyword evidence="4" id="KW-1185">Reference proteome</keyword>
<dbReference type="PANTHER" id="PTHR30160">
    <property type="entry name" value="TETRAACYLDISACCHARIDE 4'-KINASE-RELATED"/>
    <property type="match status" value="1"/>
</dbReference>
<organism evidence="3 4">
    <name type="scientific">Sphingobacterium athyrii</name>
    <dbReference type="NCBI Taxonomy" id="2152717"/>
    <lineage>
        <taxon>Bacteria</taxon>
        <taxon>Pseudomonadati</taxon>
        <taxon>Bacteroidota</taxon>
        <taxon>Sphingobacteriia</taxon>
        <taxon>Sphingobacteriales</taxon>
        <taxon>Sphingobacteriaceae</taxon>
        <taxon>Sphingobacterium</taxon>
    </lineage>
</organism>
<dbReference type="GO" id="GO:0008713">
    <property type="term" value="F:ADP-heptose-lipopolysaccharide heptosyltransferase activity"/>
    <property type="evidence" value="ECO:0007669"/>
    <property type="project" value="TreeGrafter"/>
</dbReference>
<keyword evidence="1" id="KW-0328">Glycosyltransferase</keyword>
<comment type="caution">
    <text evidence="3">The sequence shown here is derived from an EMBL/GenBank/DDBJ whole genome shotgun (WGS) entry which is preliminary data.</text>
</comment>
<dbReference type="PANTHER" id="PTHR30160:SF22">
    <property type="entry name" value="LIPOPOLYSACCHARIDE CORE BIOSYNTHESIS PROTEIN"/>
    <property type="match status" value="1"/>
</dbReference>
<dbReference type="Proteomes" id="UP000250831">
    <property type="component" value="Unassembled WGS sequence"/>
</dbReference>